<dbReference type="PANTHER" id="PTHR12242">
    <property type="entry name" value="OS02G0130600 PROTEIN-RELATED"/>
    <property type="match status" value="1"/>
</dbReference>
<gene>
    <name evidence="2" type="ORF">EVOR1521_LOCUS16151</name>
</gene>
<dbReference type="AlphaFoldDB" id="A0AA36IN30"/>
<dbReference type="Proteomes" id="UP001178507">
    <property type="component" value="Unassembled WGS sequence"/>
</dbReference>
<accession>A0AA36IN30</accession>
<keyword evidence="1" id="KW-0472">Membrane</keyword>
<dbReference type="GO" id="GO:0016020">
    <property type="term" value="C:membrane"/>
    <property type="evidence" value="ECO:0007669"/>
    <property type="project" value="TreeGrafter"/>
</dbReference>
<feature type="transmembrane region" description="Helical" evidence="1">
    <location>
        <begin position="182"/>
        <end position="206"/>
    </location>
</feature>
<organism evidence="2 3">
    <name type="scientific">Effrenium voratum</name>
    <dbReference type="NCBI Taxonomy" id="2562239"/>
    <lineage>
        <taxon>Eukaryota</taxon>
        <taxon>Sar</taxon>
        <taxon>Alveolata</taxon>
        <taxon>Dinophyceae</taxon>
        <taxon>Suessiales</taxon>
        <taxon>Symbiodiniaceae</taxon>
        <taxon>Effrenium</taxon>
    </lineage>
</organism>
<dbReference type="EMBL" id="CAUJNA010002157">
    <property type="protein sequence ID" value="CAJ1390841.1"/>
    <property type="molecule type" value="Genomic_DNA"/>
</dbReference>
<feature type="transmembrane region" description="Helical" evidence="1">
    <location>
        <begin position="20"/>
        <end position="38"/>
    </location>
</feature>
<name>A0AA36IN30_9DINO</name>
<keyword evidence="1" id="KW-1133">Transmembrane helix</keyword>
<feature type="transmembrane region" description="Helical" evidence="1">
    <location>
        <begin position="106"/>
        <end position="127"/>
    </location>
</feature>
<evidence type="ECO:0000313" key="2">
    <source>
        <dbReference type="EMBL" id="CAJ1390841.1"/>
    </source>
</evidence>
<protein>
    <submittedName>
        <fullName evidence="2">Uncharacterized protein</fullName>
    </submittedName>
</protein>
<proteinExistence type="predicted"/>
<reference evidence="2" key="1">
    <citation type="submission" date="2023-08" db="EMBL/GenBank/DDBJ databases">
        <authorList>
            <person name="Chen Y."/>
            <person name="Shah S."/>
            <person name="Dougan E. K."/>
            <person name="Thang M."/>
            <person name="Chan C."/>
        </authorList>
    </citation>
    <scope>NUCLEOTIDE SEQUENCE</scope>
</reference>
<feature type="transmembrane region" description="Helical" evidence="1">
    <location>
        <begin position="147"/>
        <end position="170"/>
    </location>
</feature>
<comment type="caution">
    <text evidence="2">The sequence shown here is derived from an EMBL/GenBank/DDBJ whole genome shotgun (WGS) entry which is preliminary data.</text>
</comment>
<keyword evidence="1" id="KW-0812">Transmembrane</keyword>
<keyword evidence="3" id="KW-1185">Reference proteome</keyword>
<sequence length="303" mass="34576">MDVSAPPADPEDAGKWQMLAVIYVVLVLLLLIPLQIFWERRRRMKWNRLQWEHIAQSSRKCSAAFMAAFRIFCCLMVLVVDVVMVVRDPENPLVGGFSVFATFTVWSWTLIGVYMGLAGFASVLSALGKAPEAPGDELRSARCLCRIAWLLFEVMLPVSFLIFLAVWLILLPAAYKSTGTDMGLFSASSLAAHNLNFVFMLTEALLNRLCITSYHFIFVFYYGGLYVVFSWIFYAFHHFFFYFFIDWRYPLVLIGYTALLSMLTIFYFLGRCLVNCVKPPLYTWDLEQSSSGEESSASSESLE</sequence>
<feature type="transmembrane region" description="Helical" evidence="1">
    <location>
        <begin position="218"/>
        <end position="245"/>
    </location>
</feature>
<feature type="transmembrane region" description="Helical" evidence="1">
    <location>
        <begin position="63"/>
        <end position="86"/>
    </location>
</feature>
<feature type="transmembrane region" description="Helical" evidence="1">
    <location>
        <begin position="251"/>
        <end position="269"/>
    </location>
</feature>
<evidence type="ECO:0000313" key="3">
    <source>
        <dbReference type="Proteomes" id="UP001178507"/>
    </source>
</evidence>
<evidence type="ECO:0000256" key="1">
    <source>
        <dbReference type="SAM" id="Phobius"/>
    </source>
</evidence>